<proteinExistence type="predicted"/>
<reference evidence="1" key="1">
    <citation type="journal article" date="2020" name="mSystems">
        <title>Genome- and Community-Level Interaction Insights into Carbon Utilization and Element Cycling Functions of Hydrothermarchaeota in Hydrothermal Sediment.</title>
        <authorList>
            <person name="Zhou Z."/>
            <person name="Liu Y."/>
            <person name="Xu W."/>
            <person name="Pan J."/>
            <person name="Luo Z.H."/>
            <person name="Li M."/>
        </authorList>
    </citation>
    <scope>NUCLEOTIDE SEQUENCE [LARGE SCALE GENOMIC DNA]</scope>
    <source>
        <strain evidence="1">HyVt-507</strain>
    </source>
</reference>
<name>A0A7C3C3P6_9BACT</name>
<evidence type="ECO:0000313" key="1">
    <source>
        <dbReference type="EMBL" id="HFB53723.1"/>
    </source>
</evidence>
<dbReference type="AlphaFoldDB" id="A0A7C3C3P6"/>
<protein>
    <submittedName>
        <fullName evidence="1">Uncharacterized protein</fullName>
    </submittedName>
</protein>
<dbReference type="EMBL" id="DRNH01000172">
    <property type="protein sequence ID" value="HFB53723.1"/>
    <property type="molecule type" value="Genomic_DNA"/>
</dbReference>
<gene>
    <name evidence="1" type="ORF">ENJ67_03240</name>
</gene>
<feature type="non-terminal residue" evidence="1">
    <location>
        <position position="92"/>
    </location>
</feature>
<sequence>MQIGSNSHAIKDLYMKRLSHDEVKKIKQEITDNINKYTFKDFSQNNFANKKLSAGELILKNTQDFQKFLYTNGIDGKYVKRISELNFTQASF</sequence>
<accession>A0A7C3C3P6</accession>
<dbReference type="Proteomes" id="UP000886390">
    <property type="component" value="Unassembled WGS sequence"/>
</dbReference>
<organism evidence="1">
    <name type="scientific">Sulfurimonas autotrophica</name>
    <dbReference type="NCBI Taxonomy" id="202747"/>
    <lineage>
        <taxon>Bacteria</taxon>
        <taxon>Pseudomonadati</taxon>
        <taxon>Campylobacterota</taxon>
        <taxon>Epsilonproteobacteria</taxon>
        <taxon>Campylobacterales</taxon>
        <taxon>Sulfurimonadaceae</taxon>
        <taxon>Sulfurimonas</taxon>
    </lineage>
</organism>
<comment type="caution">
    <text evidence="1">The sequence shown here is derived from an EMBL/GenBank/DDBJ whole genome shotgun (WGS) entry which is preliminary data.</text>
</comment>